<evidence type="ECO:0000256" key="2">
    <source>
        <dbReference type="ARBA" id="ARBA00022692"/>
    </source>
</evidence>
<evidence type="ECO:0000256" key="6">
    <source>
        <dbReference type="ARBA" id="ARBA00022889"/>
    </source>
</evidence>
<dbReference type="Ensembl" id="ENSCMUT00000036200.1">
    <property type="protein sequence ID" value="ENSCMUP00000029292.1"/>
    <property type="gene ID" value="ENSCMUG00000019888.1"/>
</dbReference>
<dbReference type="FunFam" id="2.60.40.60:FF:000116">
    <property type="entry name" value="Dachsous cadherin-related 2"/>
    <property type="match status" value="1"/>
</dbReference>
<keyword evidence="12" id="KW-1185">Reference proteome</keyword>
<dbReference type="SMART" id="SM00112">
    <property type="entry name" value="CA"/>
    <property type="match status" value="6"/>
</dbReference>
<organism evidence="11 12">
    <name type="scientific">Corvus moneduloides</name>
    <name type="common">New Caledonian crow</name>
    <dbReference type="NCBI Taxonomy" id="1196302"/>
    <lineage>
        <taxon>Eukaryota</taxon>
        <taxon>Metazoa</taxon>
        <taxon>Chordata</taxon>
        <taxon>Craniata</taxon>
        <taxon>Vertebrata</taxon>
        <taxon>Euteleostomi</taxon>
        <taxon>Archelosauria</taxon>
        <taxon>Archosauria</taxon>
        <taxon>Dinosauria</taxon>
        <taxon>Saurischia</taxon>
        <taxon>Theropoda</taxon>
        <taxon>Coelurosauria</taxon>
        <taxon>Aves</taxon>
        <taxon>Neognathae</taxon>
        <taxon>Neoaves</taxon>
        <taxon>Telluraves</taxon>
        <taxon>Australaves</taxon>
        <taxon>Passeriformes</taxon>
        <taxon>Corvoidea</taxon>
        <taxon>Corvidae</taxon>
        <taxon>Corvus</taxon>
    </lineage>
</organism>
<dbReference type="PANTHER" id="PTHR24026:SF126">
    <property type="entry name" value="PROTOCADHERIN FAT 4"/>
    <property type="match status" value="1"/>
</dbReference>
<evidence type="ECO:0000256" key="3">
    <source>
        <dbReference type="ARBA" id="ARBA00022729"/>
    </source>
</evidence>
<keyword evidence="9" id="KW-0325">Glycoprotein</keyword>
<dbReference type="FunFam" id="2.60.40.60:FF:000377">
    <property type="entry name" value="Dachsous cadherin-related 1a"/>
    <property type="match status" value="1"/>
</dbReference>
<dbReference type="GO" id="GO:0005509">
    <property type="term" value="F:calcium ion binding"/>
    <property type="evidence" value="ECO:0007669"/>
    <property type="project" value="UniProtKB-UniRule"/>
</dbReference>
<evidence type="ECO:0000256" key="5">
    <source>
        <dbReference type="ARBA" id="ARBA00022837"/>
    </source>
</evidence>
<reference evidence="11" key="3">
    <citation type="submission" date="2025-09" db="UniProtKB">
        <authorList>
            <consortium name="Ensembl"/>
        </authorList>
    </citation>
    <scope>IDENTIFICATION</scope>
</reference>
<dbReference type="CDD" id="cd11304">
    <property type="entry name" value="Cadherin_repeat"/>
    <property type="match status" value="6"/>
</dbReference>
<dbReference type="Pfam" id="PF00028">
    <property type="entry name" value="Cadherin"/>
    <property type="match status" value="6"/>
</dbReference>
<evidence type="ECO:0000313" key="11">
    <source>
        <dbReference type="Ensembl" id="ENSCMUP00000029292.1"/>
    </source>
</evidence>
<dbReference type="Proteomes" id="UP000694553">
    <property type="component" value="Unassembled WGS sequence"/>
</dbReference>
<accession>A0A8U7MEZ0</accession>
<dbReference type="InterPro" id="IPR020894">
    <property type="entry name" value="Cadherin_CS"/>
</dbReference>
<evidence type="ECO:0000256" key="9">
    <source>
        <dbReference type="ARBA" id="ARBA00023180"/>
    </source>
</evidence>
<proteinExistence type="predicted"/>
<keyword evidence="8" id="KW-0472">Membrane</keyword>
<feature type="region of interest" description="Disordered" evidence="10">
    <location>
        <begin position="735"/>
        <end position="757"/>
    </location>
</feature>
<dbReference type="FunFam" id="2.60.40.60:FF:000104">
    <property type="entry name" value="cadherin-23 isoform X1"/>
    <property type="match status" value="1"/>
</dbReference>
<dbReference type="OMA" id="HRTIGTI"/>
<dbReference type="SUPFAM" id="SSF49313">
    <property type="entry name" value="Cadherin-like"/>
    <property type="match status" value="6"/>
</dbReference>
<reference evidence="12" key="1">
    <citation type="submission" date="2019-10" db="EMBL/GenBank/DDBJ databases">
        <title>Corvus moneduloides (New Caledonian crow) genome, bCorMon1, primary haplotype.</title>
        <authorList>
            <person name="Rutz C."/>
            <person name="Fungtammasan C."/>
            <person name="Mountcastle J."/>
            <person name="Formenti G."/>
            <person name="Chow W."/>
            <person name="Howe K."/>
            <person name="Steele M.P."/>
            <person name="Fernandes J."/>
            <person name="Gilbert M.T.P."/>
            <person name="Fedrigo O."/>
            <person name="Jarvis E.D."/>
            <person name="Gemmell N."/>
        </authorList>
    </citation>
    <scope>NUCLEOTIDE SEQUENCE [LARGE SCALE GENOMIC DNA]</scope>
</reference>
<evidence type="ECO:0000256" key="8">
    <source>
        <dbReference type="ARBA" id="ARBA00023136"/>
    </source>
</evidence>
<sequence length="796" mass="84584">MQREAAGRGLVGVGRGFLLLGRGVLQRGKAMGRGEGLWGTAGLWGGLGVPEDLPVGDLVLQLVAEDPDEGTNGQVSYYLGNESLGMFQVEPQSGRIRSAQALDRERQPTYSFLAMAVDSAPWEPKSTAVRVTVMVRDVNDHVPAFLHSPLTVNLSRHTPLKQVVATMRAEDRDAGANASILYRFATPSSAFAINSYTGDIQLLQPLGSLSQRQRTLFVLATDLGHRYTLTLRASDTRHETEANLTVLVEDVNDNVPTFTQPCYNASVPEDLRPGTTVLTLEAGDADLSRENAGFDYTIVSGNGGNAFQVESRVAWAGGQLRTQGALVLVESLDFESIPVYNLTVAASDRGLPQRSATVPVLITVQDVNDNPPVFTRAEYRAAVSEAALPGTELLRVAAHDADSGPRGRIHYTISSGDQHGLFQLHESTGALSLARPLDREVQALHTLVVRATDIPGGHFALVPVAIEVKDINDNKPYFPVEVLSASIRENLPPGTLVTTLRAIDADTGTFGELRYMVLEQAVGDPTMGDGRDAFAVNGSSGELRSRLTFDYERAKAFQLLVRATDAGNASATVTVRVLVTGEDEYDPIFLSSSFNFEVPEGARKGQSIGRVLATDEDEGADGVVLYTLAKPSPYFAINQTTGFIYLRVDSQPQAGAGRAKREPREMSLEVQARSPLPASRVASAQVTIDITHTSFGLAADLNLLLVAVAASLGVVVVLSWAPGLLCPSPLPWRQSGARPRAAKMGAHPAPSAVPGLGPQGLQVSLGAGAPVPPHSLADPVLAGALWTADPSAGTPG</sequence>
<keyword evidence="5" id="KW-0106">Calcium</keyword>
<dbReference type="GO" id="GO:0007156">
    <property type="term" value="P:homophilic cell adhesion via plasma membrane adhesion molecules"/>
    <property type="evidence" value="ECO:0007669"/>
    <property type="project" value="InterPro"/>
</dbReference>
<keyword evidence="2" id="KW-0812">Transmembrane</keyword>
<dbReference type="PROSITE" id="PS00232">
    <property type="entry name" value="CADHERIN_1"/>
    <property type="match status" value="3"/>
</dbReference>
<keyword evidence="7" id="KW-1133">Transmembrane helix</keyword>
<dbReference type="InterPro" id="IPR015919">
    <property type="entry name" value="Cadherin-like_sf"/>
</dbReference>
<keyword evidence="3" id="KW-0732">Signal</keyword>
<name>A0A8U7MEZ0_CORMO</name>
<evidence type="ECO:0000313" key="12">
    <source>
        <dbReference type="Proteomes" id="UP000694553"/>
    </source>
</evidence>
<keyword evidence="6" id="KW-0130">Cell adhesion</keyword>
<dbReference type="Gene3D" id="2.60.40.60">
    <property type="entry name" value="Cadherins"/>
    <property type="match status" value="6"/>
</dbReference>
<reference evidence="11" key="2">
    <citation type="submission" date="2025-08" db="UniProtKB">
        <authorList>
            <consortium name="Ensembl"/>
        </authorList>
    </citation>
    <scope>IDENTIFICATION</scope>
</reference>
<evidence type="ECO:0000256" key="7">
    <source>
        <dbReference type="ARBA" id="ARBA00022989"/>
    </source>
</evidence>
<dbReference type="FunFam" id="2.60.40.60:FF:000140">
    <property type="entry name" value="Dachsous cadherin-related 1"/>
    <property type="match status" value="1"/>
</dbReference>
<protein>
    <submittedName>
        <fullName evidence="11">Uncharacterized protein</fullName>
    </submittedName>
</protein>
<dbReference type="PROSITE" id="PS50268">
    <property type="entry name" value="CADHERIN_2"/>
    <property type="match status" value="6"/>
</dbReference>
<dbReference type="GO" id="GO:0007163">
    <property type="term" value="P:establishment or maintenance of cell polarity"/>
    <property type="evidence" value="ECO:0007669"/>
    <property type="project" value="UniProtKB-ARBA"/>
</dbReference>
<dbReference type="PANTHER" id="PTHR24026">
    <property type="entry name" value="FAT ATYPICAL CADHERIN-RELATED"/>
    <property type="match status" value="1"/>
</dbReference>
<dbReference type="FunFam" id="2.60.40.60:FF:000020">
    <property type="entry name" value="Dachsous cadherin-related 1b"/>
    <property type="match status" value="2"/>
</dbReference>
<evidence type="ECO:0000256" key="1">
    <source>
        <dbReference type="ARBA" id="ARBA00004370"/>
    </source>
</evidence>
<keyword evidence="4" id="KW-0677">Repeat</keyword>
<dbReference type="AlphaFoldDB" id="A0A8U7MEZ0"/>
<evidence type="ECO:0000256" key="4">
    <source>
        <dbReference type="ARBA" id="ARBA00022737"/>
    </source>
</evidence>
<dbReference type="PRINTS" id="PR00205">
    <property type="entry name" value="CADHERIN"/>
</dbReference>
<comment type="subcellular location">
    <subcellularLocation>
        <location evidence="1">Membrane</location>
    </subcellularLocation>
</comment>
<evidence type="ECO:0000256" key="10">
    <source>
        <dbReference type="SAM" id="MobiDB-lite"/>
    </source>
</evidence>
<dbReference type="GO" id="GO:0005886">
    <property type="term" value="C:plasma membrane"/>
    <property type="evidence" value="ECO:0007669"/>
    <property type="project" value="UniProtKB-SubCell"/>
</dbReference>
<dbReference type="InterPro" id="IPR002126">
    <property type="entry name" value="Cadherin-like_dom"/>
</dbReference>